<evidence type="ECO:0000313" key="15">
    <source>
        <dbReference type="EMBL" id="WOH36794.1"/>
    </source>
</evidence>
<name>A0ABZ0GLL3_9GAMM</name>
<dbReference type="GO" id="GO:0008495">
    <property type="term" value="F:protoheme IX farnesyltransferase activity"/>
    <property type="evidence" value="ECO:0007669"/>
    <property type="project" value="UniProtKB-EC"/>
</dbReference>
<sequence>MSKASVDTIDAIDTSPVSWREYYEITKPKVVALLVLTALVGMSLSVPGAIPWQILLPAMLGIGLLSSASAAINHIVDQKIDAIMARTHNRPLPNGRISNKNAIIFASALSIIGFVMLYALVNPLTAWLTFSGLVGYSVIYTMYLKRATPQNITIGGLAGAIPPLLGWTAMTNEVHPHALLLVLLVFVWTPPHFWALAIHRRDDYAKVNIPMLPVTHGITFTKTQILLYTILLFIVGLMPYLVGMSGWIYLVGACGLNLTFFAYAWKLKFNAEKDTAMKTFRFSIVHLMVLFVVLLADHYILPAG</sequence>
<keyword evidence="4 14" id="KW-1003">Cell membrane</keyword>
<dbReference type="RefSeq" id="WP_348395606.1">
    <property type="nucleotide sequence ID" value="NZ_CP136600.1"/>
</dbReference>
<feature type="transmembrane region" description="Helical" evidence="14">
    <location>
        <begin position="102"/>
        <end position="121"/>
    </location>
</feature>
<dbReference type="CDD" id="cd13957">
    <property type="entry name" value="PT_UbiA_Cox10"/>
    <property type="match status" value="1"/>
</dbReference>
<dbReference type="NCBIfam" id="NF003349">
    <property type="entry name" value="PRK04375.1-2"/>
    <property type="match status" value="1"/>
</dbReference>
<evidence type="ECO:0000256" key="5">
    <source>
        <dbReference type="ARBA" id="ARBA00022679"/>
    </source>
</evidence>
<dbReference type="PANTHER" id="PTHR43448">
    <property type="entry name" value="PROTOHEME IX FARNESYLTRANSFERASE, MITOCHONDRIAL"/>
    <property type="match status" value="1"/>
</dbReference>
<evidence type="ECO:0000256" key="8">
    <source>
        <dbReference type="ARBA" id="ARBA00023133"/>
    </source>
</evidence>
<comment type="catalytic activity">
    <reaction evidence="13 14">
        <text>heme b + (2E,6E)-farnesyl diphosphate + H2O = Fe(II)-heme o + diphosphate</text>
        <dbReference type="Rhea" id="RHEA:28070"/>
        <dbReference type="ChEBI" id="CHEBI:15377"/>
        <dbReference type="ChEBI" id="CHEBI:33019"/>
        <dbReference type="ChEBI" id="CHEBI:60344"/>
        <dbReference type="ChEBI" id="CHEBI:60530"/>
        <dbReference type="ChEBI" id="CHEBI:175763"/>
        <dbReference type="EC" id="2.5.1.141"/>
    </reaction>
</comment>
<accession>A0ABZ0GLL3</accession>
<dbReference type="PROSITE" id="PS00943">
    <property type="entry name" value="UBIA"/>
    <property type="match status" value="1"/>
</dbReference>
<dbReference type="NCBIfam" id="TIGR01473">
    <property type="entry name" value="cyoE_ctaB"/>
    <property type="match status" value="1"/>
</dbReference>
<evidence type="ECO:0000256" key="7">
    <source>
        <dbReference type="ARBA" id="ARBA00022989"/>
    </source>
</evidence>
<keyword evidence="16" id="KW-1185">Reference proteome</keyword>
<evidence type="ECO:0000256" key="3">
    <source>
        <dbReference type="ARBA" id="ARBA00012292"/>
    </source>
</evidence>
<feature type="transmembrane region" description="Helical" evidence="14">
    <location>
        <begin position="127"/>
        <end position="144"/>
    </location>
</feature>
<proteinExistence type="inferred from homology"/>
<evidence type="ECO:0000256" key="2">
    <source>
        <dbReference type="ARBA" id="ARBA00004919"/>
    </source>
</evidence>
<evidence type="ECO:0000256" key="10">
    <source>
        <dbReference type="ARBA" id="ARBA00030253"/>
    </source>
</evidence>
<reference evidence="15 16" key="1">
    <citation type="submission" date="2023-09" db="EMBL/GenBank/DDBJ databases">
        <authorList>
            <person name="Qi X."/>
        </authorList>
    </citation>
    <scope>NUCLEOTIDE SEQUENCE [LARGE SCALE GENOMIC DNA]</scope>
    <source>
        <strain evidence="15 16">S1-1</strain>
    </source>
</reference>
<organism evidence="15 16">
    <name type="scientific">Thalassotalea fonticola</name>
    <dbReference type="NCBI Taxonomy" id="3065649"/>
    <lineage>
        <taxon>Bacteria</taxon>
        <taxon>Pseudomonadati</taxon>
        <taxon>Pseudomonadota</taxon>
        <taxon>Gammaproteobacteria</taxon>
        <taxon>Alteromonadales</taxon>
        <taxon>Colwelliaceae</taxon>
        <taxon>Thalassotalea</taxon>
    </lineage>
</organism>
<keyword evidence="8 14" id="KW-0350">Heme biosynthesis</keyword>
<evidence type="ECO:0000256" key="12">
    <source>
        <dbReference type="ARBA" id="ARBA00042475"/>
    </source>
</evidence>
<comment type="subcellular location">
    <subcellularLocation>
        <location evidence="1 14">Cell membrane</location>
        <topology evidence="1 14">Multi-pass membrane protein</topology>
    </subcellularLocation>
</comment>
<keyword evidence="7 14" id="KW-1133">Transmembrane helix</keyword>
<feature type="transmembrane region" description="Helical" evidence="14">
    <location>
        <begin position="56"/>
        <end position="76"/>
    </location>
</feature>
<evidence type="ECO:0000256" key="11">
    <source>
        <dbReference type="ARBA" id="ARBA00040810"/>
    </source>
</evidence>
<dbReference type="InterPro" id="IPR000537">
    <property type="entry name" value="UbiA_prenyltransferase"/>
</dbReference>
<dbReference type="InterPro" id="IPR044878">
    <property type="entry name" value="UbiA_sf"/>
</dbReference>
<evidence type="ECO:0000256" key="14">
    <source>
        <dbReference type="HAMAP-Rule" id="MF_00154"/>
    </source>
</evidence>
<protein>
    <recommendedName>
        <fullName evidence="11 14">Protoheme IX farnesyltransferase</fullName>
        <ecNumber evidence="3 14">2.5.1.141</ecNumber>
    </recommendedName>
    <alternativeName>
        <fullName evidence="12 14">Heme B farnesyltransferase</fullName>
    </alternativeName>
    <alternativeName>
        <fullName evidence="10 14">Heme O synthase</fullName>
    </alternativeName>
</protein>
<keyword evidence="6 14" id="KW-0812">Transmembrane</keyword>
<keyword evidence="5 14" id="KW-0808">Transferase</keyword>
<dbReference type="Pfam" id="PF01040">
    <property type="entry name" value="UbiA"/>
    <property type="match status" value="1"/>
</dbReference>
<dbReference type="EMBL" id="CP136600">
    <property type="protein sequence ID" value="WOH36794.1"/>
    <property type="molecule type" value="Genomic_DNA"/>
</dbReference>
<dbReference type="HAMAP" id="MF_00154">
    <property type="entry name" value="CyoE_CtaB"/>
    <property type="match status" value="1"/>
</dbReference>
<feature type="transmembrane region" description="Helical" evidence="14">
    <location>
        <begin position="30"/>
        <end position="50"/>
    </location>
</feature>
<evidence type="ECO:0000256" key="6">
    <source>
        <dbReference type="ARBA" id="ARBA00022692"/>
    </source>
</evidence>
<dbReference type="EC" id="2.5.1.141" evidence="3 14"/>
<feature type="transmembrane region" description="Helical" evidence="14">
    <location>
        <begin position="176"/>
        <end position="196"/>
    </location>
</feature>
<feature type="transmembrane region" description="Helical" evidence="14">
    <location>
        <begin position="279"/>
        <end position="301"/>
    </location>
</feature>
<keyword evidence="9 14" id="KW-0472">Membrane</keyword>
<gene>
    <name evidence="14 15" type="primary">cyoE</name>
    <name evidence="15" type="ORF">RI844_15655</name>
</gene>
<evidence type="ECO:0000256" key="9">
    <source>
        <dbReference type="ARBA" id="ARBA00023136"/>
    </source>
</evidence>
<comment type="function">
    <text evidence="14">Converts heme B (protoheme IX) to heme O by substitution of the vinyl group on carbon 2 of heme B porphyrin ring with a hydroxyethyl farnesyl side group.</text>
</comment>
<comment type="miscellaneous">
    <text evidence="14">Carbon 2 of the heme B porphyrin ring is defined according to the Fischer nomenclature.</text>
</comment>
<dbReference type="InterPro" id="IPR006369">
    <property type="entry name" value="Protohaem_IX_farnesylTrfase"/>
</dbReference>
<comment type="pathway">
    <text evidence="2 14">Porphyrin-containing compound metabolism; heme O biosynthesis; heme O from protoheme: step 1/1.</text>
</comment>
<dbReference type="PANTHER" id="PTHR43448:SF7">
    <property type="entry name" value="4-HYDROXYBENZOATE SOLANESYLTRANSFERASE"/>
    <property type="match status" value="1"/>
</dbReference>
<dbReference type="Gene3D" id="1.10.357.140">
    <property type="entry name" value="UbiA prenyltransferase"/>
    <property type="match status" value="1"/>
</dbReference>
<evidence type="ECO:0000313" key="16">
    <source>
        <dbReference type="Proteomes" id="UP001301442"/>
    </source>
</evidence>
<feature type="transmembrane region" description="Helical" evidence="14">
    <location>
        <begin position="248"/>
        <end position="267"/>
    </location>
</feature>
<dbReference type="Proteomes" id="UP001301442">
    <property type="component" value="Chromosome"/>
</dbReference>
<comment type="similarity">
    <text evidence="14">Belongs to the UbiA prenyltransferase family. Protoheme IX farnesyltransferase subfamily.</text>
</comment>
<dbReference type="InterPro" id="IPR030470">
    <property type="entry name" value="UbiA_prenylTrfase_CS"/>
</dbReference>
<evidence type="ECO:0000256" key="1">
    <source>
        <dbReference type="ARBA" id="ARBA00004651"/>
    </source>
</evidence>
<feature type="transmembrane region" description="Helical" evidence="14">
    <location>
        <begin position="225"/>
        <end position="242"/>
    </location>
</feature>
<evidence type="ECO:0000256" key="13">
    <source>
        <dbReference type="ARBA" id="ARBA00047690"/>
    </source>
</evidence>
<evidence type="ECO:0000256" key="4">
    <source>
        <dbReference type="ARBA" id="ARBA00022475"/>
    </source>
</evidence>
<feature type="transmembrane region" description="Helical" evidence="14">
    <location>
        <begin position="151"/>
        <end position="170"/>
    </location>
</feature>